<evidence type="ECO:0000259" key="5">
    <source>
        <dbReference type="PROSITE" id="PS50255"/>
    </source>
</evidence>
<dbReference type="Proteomes" id="UP001220961">
    <property type="component" value="Chromosome 1"/>
</dbReference>
<evidence type="ECO:0000313" key="7">
    <source>
        <dbReference type="Proteomes" id="UP001220961"/>
    </source>
</evidence>
<dbReference type="PANTHER" id="PTHR19359">
    <property type="entry name" value="CYTOCHROME B5"/>
    <property type="match status" value="1"/>
</dbReference>
<dbReference type="PRINTS" id="PR00363">
    <property type="entry name" value="CYTOCHROMEB5"/>
</dbReference>
<keyword evidence="3" id="KW-0408">Iron</keyword>
<keyword evidence="2" id="KW-0479">Metal-binding</keyword>
<reference evidence="6" key="1">
    <citation type="submission" date="2023-03" db="EMBL/GenBank/DDBJ databases">
        <title>Mating type loci evolution in Malassezia.</title>
        <authorList>
            <person name="Coelho M.A."/>
        </authorList>
    </citation>
    <scope>NUCLEOTIDE SEQUENCE</scope>
    <source>
        <strain evidence="6">CBS 10434</strain>
    </source>
</reference>
<organism evidence="6 7">
    <name type="scientific">Malassezia caprae</name>
    <dbReference type="NCBI Taxonomy" id="1381934"/>
    <lineage>
        <taxon>Eukaryota</taxon>
        <taxon>Fungi</taxon>
        <taxon>Dikarya</taxon>
        <taxon>Basidiomycota</taxon>
        <taxon>Ustilaginomycotina</taxon>
        <taxon>Malasseziomycetes</taxon>
        <taxon>Malasseziales</taxon>
        <taxon>Malasseziaceae</taxon>
        <taxon>Malassezia</taxon>
    </lineage>
</organism>
<dbReference type="PANTHER" id="PTHR19359:SF112">
    <property type="entry name" value="CYTOCHROME B5 HEME-BINDING DOMAIN-CONTAINING PROTEIN"/>
    <property type="match status" value="1"/>
</dbReference>
<evidence type="ECO:0000256" key="4">
    <source>
        <dbReference type="ARBA" id="ARBA00038168"/>
    </source>
</evidence>
<dbReference type="AlphaFoldDB" id="A0AAF0E7Z0"/>
<keyword evidence="7" id="KW-1185">Reference proteome</keyword>
<accession>A0AAF0E7Z0</accession>
<protein>
    <recommendedName>
        <fullName evidence="5">Cytochrome b5 heme-binding domain-containing protein</fullName>
    </recommendedName>
</protein>
<dbReference type="GO" id="GO:0005789">
    <property type="term" value="C:endoplasmic reticulum membrane"/>
    <property type="evidence" value="ECO:0007669"/>
    <property type="project" value="TreeGrafter"/>
</dbReference>
<dbReference type="GO" id="GO:0046872">
    <property type="term" value="F:metal ion binding"/>
    <property type="evidence" value="ECO:0007669"/>
    <property type="project" value="UniProtKB-KW"/>
</dbReference>
<proteinExistence type="inferred from homology"/>
<sequence>MSKTFTMEEVKQHTSQDSAWVVIKGDVYDVTQWLDEHPGGSKILLKNSGKDATDKFENYHPENVLKDIGSKYKIGTLADNSKL</sequence>
<dbReference type="FunFam" id="3.10.120.10:FF:000007">
    <property type="entry name" value="Sulfite oxidase, mitochondrial"/>
    <property type="match status" value="1"/>
</dbReference>
<dbReference type="InterPro" id="IPR050668">
    <property type="entry name" value="Cytochrome_b5"/>
</dbReference>
<name>A0AAF0E7Z0_9BASI</name>
<dbReference type="SMART" id="SM01117">
    <property type="entry name" value="Cyt-b5"/>
    <property type="match status" value="1"/>
</dbReference>
<dbReference type="GO" id="GO:0020037">
    <property type="term" value="F:heme binding"/>
    <property type="evidence" value="ECO:0007669"/>
    <property type="project" value="TreeGrafter"/>
</dbReference>
<dbReference type="InterPro" id="IPR036400">
    <property type="entry name" value="Cyt_B5-like_heme/steroid_sf"/>
</dbReference>
<dbReference type="EMBL" id="CP119908">
    <property type="protein sequence ID" value="WFD18421.1"/>
    <property type="molecule type" value="Genomic_DNA"/>
</dbReference>
<dbReference type="Pfam" id="PF00173">
    <property type="entry name" value="Cyt-b5"/>
    <property type="match status" value="1"/>
</dbReference>
<dbReference type="PROSITE" id="PS50255">
    <property type="entry name" value="CYTOCHROME_B5_2"/>
    <property type="match status" value="1"/>
</dbReference>
<evidence type="ECO:0000256" key="2">
    <source>
        <dbReference type="ARBA" id="ARBA00022723"/>
    </source>
</evidence>
<dbReference type="Gene3D" id="3.10.120.10">
    <property type="entry name" value="Cytochrome b5-like heme/steroid binding domain"/>
    <property type="match status" value="1"/>
</dbReference>
<evidence type="ECO:0000256" key="1">
    <source>
        <dbReference type="ARBA" id="ARBA00022617"/>
    </source>
</evidence>
<evidence type="ECO:0000256" key="3">
    <source>
        <dbReference type="ARBA" id="ARBA00023004"/>
    </source>
</evidence>
<feature type="domain" description="Cytochrome b5 heme-binding" evidence="5">
    <location>
        <begin position="2"/>
        <end position="78"/>
    </location>
</feature>
<evidence type="ECO:0000313" key="6">
    <source>
        <dbReference type="EMBL" id="WFD18421.1"/>
    </source>
</evidence>
<keyword evidence="1" id="KW-0349">Heme</keyword>
<dbReference type="SUPFAM" id="SSF55856">
    <property type="entry name" value="Cytochrome b5-like heme/steroid binding domain"/>
    <property type="match status" value="1"/>
</dbReference>
<comment type="similarity">
    <text evidence="4">Belongs to the cytochrome b5 family.</text>
</comment>
<gene>
    <name evidence="6" type="ORF">MCAP1_000624</name>
</gene>
<dbReference type="InterPro" id="IPR001199">
    <property type="entry name" value="Cyt_B5-like_heme/steroid-bd"/>
</dbReference>